<feature type="transmembrane region" description="Helical" evidence="6">
    <location>
        <begin position="162"/>
        <end position="180"/>
    </location>
</feature>
<keyword evidence="6" id="KW-0472">Membrane</keyword>
<protein>
    <recommendedName>
        <fullName evidence="2">histidine kinase</fullName>
        <ecNumber evidence="2">2.7.13.3</ecNumber>
    </recommendedName>
</protein>
<keyword evidence="6" id="KW-1133">Transmembrane helix</keyword>
<dbReference type="SUPFAM" id="SSF47384">
    <property type="entry name" value="Homodimeric domain of signal transducing histidine kinase"/>
    <property type="match status" value="1"/>
</dbReference>
<evidence type="ECO:0000256" key="1">
    <source>
        <dbReference type="ARBA" id="ARBA00000085"/>
    </source>
</evidence>
<evidence type="ECO:0000259" key="7">
    <source>
        <dbReference type="PROSITE" id="PS50109"/>
    </source>
</evidence>
<evidence type="ECO:0000313" key="9">
    <source>
        <dbReference type="Proteomes" id="UP001519921"/>
    </source>
</evidence>
<keyword evidence="6" id="KW-0812">Transmembrane</keyword>
<dbReference type="SMART" id="SM00388">
    <property type="entry name" value="HisKA"/>
    <property type="match status" value="1"/>
</dbReference>
<feature type="transmembrane region" description="Helical" evidence="6">
    <location>
        <begin position="221"/>
        <end position="241"/>
    </location>
</feature>
<dbReference type="InterPro" id="IPR036890">
    <property type="entry name" value="HATPase_C_sf"/>
</dbReference>
<dbReference type="PRINTS" id="PR00344">
    <property type="entry name" value="BCTRLSENSOR"/>
</dbReference>
<accession>A0ABS7AT54</accession>
<dbReference type="Gene3D" id="3.30.565.10">
    <property type="entry name" value="Histidine kinase-like ATPase, C-terminal domain"/>
    <property type="match status" value="1"/>
</dbReference>
<evidence type="ECO:0000256" key="5">
    <source>
        <dbReference type="ARBA" id="ARBA00023012"/>
    </source>
</evidence>
<dbReference type="InterPro" id="IPR003594">
    <property type="entry name" value="HATPase_dom"/>
</dbReference>
<gene>
    <name evidence="8" type="ORF">KYD98_17345</name>
</gene>
<comment type="catalytic activity">
    <reaction evidence="1">
        <text>ATP + protein L-histidine = ADP + protein N-phospho-L-histidine.</text>
        <dbReference type="EC" id="2.7.13.3"/>
    </reaction>
</comment>
<reference evidence="8 9" key="1">
    <citation type="submission" date="2021-07" db="EMBL/GenBank/DDBJ databases">
        <title>Clostridium weizhouense sp. nov., an anaerobic bacterium isolated from activated sludge of Petroleum wastewater.</title>
        <authorList>
            <person name="Li Q."/>
        </authorList>
    </citation>
    <scope>NUCLEOTIDE SEQUENCE [LARGE SCALE GENOMIC DNA]</scope>
    <source>
        <strain evidence="8 9">YB-6</strain>
    </source>
</reference>
<evidence type="ECO:0000313" key="8">
    <source>
        <dbReference type="EMBL" id="MBW6411850.1"/>
    </source>
</evidence>
<keyword evidence="9" id="KW-1185">Reference proteome</keyword>
<dbReference type="SUPFAM" id="SSF55874">
    <property type="entry name" value="ATPase domain of HSP90 chaperone/DNA topoisomerase II/histidine kinase"/>
    <property type="match status" value="1"/>
</dbReference>
<evidence type="ECO:0000256" key="3">
    <source>
        <dbReference type="ARBA" id="ARBA00022553"/>
    </source>
</evidence>
<keyword evidence="3" id="KW-0597">Phosphoprotein</keyword>
<dbReference type="Pfam" id="PF00512">
    <property type="entry name" value="HisKA"/>
    <property type="match status" value="1"/>
</dbReference>
<feature type="domain" description="Histidine kinase" evidence="7">
    <location>
        <begin position="417"/>
        <end position="636"/>
    </location>
</feature>
<dbReference type="PROSITE" id="PS50109">
    <property type="entry name" value="HIS_KIN"/>
    <property type="match status" value="1"/>
</dbReference>
<feature type="transmembrane region" description="Helical" evidence="6">
    <location>
        <begin position="192"/>
        <end position="215"/>
    </location>
</feature>
<feature type="transmembrane region" description="Helical" evidence="6">
    <location>
        <begin position="73"/>
        <end position="91"/>
    </location>
</feature>
<dbReference type="Proteomes" id="UP001519921">
    <property type="component" value="Unassembled WGS sequence"/>
</dbReference>
<dbReference type="CDD" id="cd00082">
    <property type="entry name" value="HisKA"/>
    <property type="match status" value="1"/>
</dbReference>
<feature type="transmembrane region" description="Helical" evidence="6">
    <location>
        <begin position="42"/>
        <end position="61"/>
    </location>
</feature>
<dbReference type="EC" id="2.7.13.3" evidence="2"/>
<dbReference type="PANTHER" id="PTHR43547:SF2">
    <property type="entry name" value="HYBRID SIGNAL TRANSDUCTION HISTIDINE KINASE C"/>
    <property type="match status" value="1"/>
</dbReference>
<keyword evidence="4 8" id="KW-0418">Kinase</keyword>
<dbReference type="SMART" id="SM00387">
    <property type="entry name" value="HATPase_c"/>
    <property type="match status" value="1"/>
</dbReference>
<evidence type="ECO:0000256" key="4">
    <source>
        <dbReference type="ARBA" id="ARBA00022777"/>
    </source>
</evidence>
<name>A0ABS7AT54_9CLOT</name>
<dbReference type="InterPro" id="IPR005467">
    <property type="entry name" value="His_kinase_dom"/>
</dbReference>
<dbReference type="Pfam" id="PF02518">
    <property type="entry name" value="HATPase_c"/>
    <property type="match status" value="1"/>
</dbReference>
<dbReference type="Gene3D" id="1.10.287.130">
    <property type="match status" value="1"/>
</dbReference>
<dbReference type="GO" id="GO:0016301">
    <property type="term" value="F:kinase activity"/>
    <property type="evidence" value="ECO:0007669"/>
    <property type="project" value="UniProtKB-KW"/>
</dbReference>
<dbReference type="CDD" id="cd00075">
    <property type="entry name" value="HATPase"/>
    <property type="match status" value="1"/>
</dbReference>
<keyword evidence="5" id="KW-0902">Two-component regulatory system</keyword>
<feature type="transmembrane region" description="Helical" evidence="6">
    <location>
        <begin position="140"/>
        <end position="156"/>
    </location>
</feature>
<proteinExistence type="predicted"/>
<sequence>MENYERIRNVTFINQKNVIKTCFLSVIFYCIMSLVFKGDYLTLILFFKTYYLIGGLAFVILLKPIAQMYNQHVIQKIYIFTYLTMLIYLTIFIKNMANISLKCNYDIEMDVFTNIIIFLEIFLSFMIIEYKVKKEKTNTKLYIILQLIIGSIFILFNKNLDSINLIFLFSIQIFFAVKSVKNIVAIKNKSNFNIIICYLLILSLIFITNILYNFNLYELSILIYLRELFILVSFNIFWNIFSTNLIKNPYKHLCKSLMKKNESLSNLSKDILVKNNQLEKSINSLKNKEYLYETFFRFMPHPLILVSTRNDRVLFTNKAFLELVNVSNIKEIINEKLSKYIYFVNSDEVKNTNFNAVLNAGSEDKFINAKFLPIYKDKMEDLILIEDNTSKVLTEEIKKEVQNRIIEEKIRTEFLSSISHDLKTPINVIYSATQLEKIYMTKKDVQALEKYNFICKKNCISLIRLTNNLIDSSKINSDYLMPSLENINVVDAVEDVVTSLVDYARSNNVQMIFNTNKEEIYLNLDFEFIQRIILNLISNSIKFTSKNGKINVNIEDTEDAVKISVIDNGVGMNKEFIKEAFCKYAMDKKDNVSSKNGTGIGLFVVKKLVELQNGTLNIETESGVGTDITMKFKKENNDE</sequence>
<comment type="caution">
    <text evidence="8">The sequence shown here is derived from an EMBL/GenBank/DDBJ whole genome shotgun (WGS) entry which is preliminary data.</text>
</comment>
<dbReference type="RefSeq" id="WP_219781314.1">
    <property type="nucleotide sequence ID" value="NZ_JAHXPT010000021.1"/>
</dbReference>
<organism evidence="8 9">
    <name type="scientific">Clostridium weizhouense</name>
    <dbReference type="NCBI Taxonomy" id="2859781"/>
    <lineage>
        <taxon>Bacteria</taxon>
        <taxon>Bacillati</taxon>
        <taxon>Bacillota</taxon>
        <taxon>Clostridia</taxon>
        <taxon>Eubacteriales</taxon>
        <taxon>Clostridiaceae</taxon>
        <taxon>Clostridium</taxon>
    </lineage>
</organism>
<feature type="transmembrane region" description="Helical" evidence="6">
    <location>
        <begin position="18"/>
        <end position="36"/>
    </location>
</feature>
<keyword evidence="4 8" id="KW-0808">Transferase</keyword>
<evidence type="ECO:0000256" key="6">
    <source>
        <dbReference type="SAM" id="Phobius"/>
    </source>
</evidence>
<evidence type="ECO:0000256" key="2">
    <source>
        <dbReference type="ARBA" id="ARBA00012438"/>
    </source>
</evidence>
<dbReference type="EMBL" id="JAHXPT010000021">
    <property type="protein sequence ID" value="MBW6411850.1"/>
    <property type="molecule type" value="Genomic_DNA"/>
</dbReference>
<dbReference type="InterPro" id="IPR036097">
    <property type="entry name" value="HisK_dim/P_sf"/>
</dbReference>
<dbReference type="PANTHER" id="PTHR43547">
    <property type="entry name" value="TWO-COMPONENT HISTIDINE KINASE"/>
    <property type="match status" value="1"/>
</dbReference>
<feature type="transmembrane region" description="Helical" evidence="6">
    <location>
        <begin position="111"/>
        <end position="128"/>
    </location>
</feature>
<dbReference type="InterPro" id="IPR004358">
    <property type="entry name" value="Sig_transdc_His_kin-like_C"/>
</dbReference>
<dbReference type="InterPro" id="IPR003661">
    <property type="entry name" value="HisK_dim/P_dom"/>
</dbReference>